<dbReference type="Proteomes" id="UP000801492">
    <property type="component" value="Unassembled WGS sequence"/>
</dbReference>
<gene>
    <name evidence="2" type="ORF">ILUMI_18890</name>
</gene>
<feature type="region of interest" description="Disordered" evidence="1">
    <location>
        <begin position="1"/>
        <end position="33"/>
    </location>
</feature>
<name>A0A8K0CMQ8_IGNLU</name>
<keyword evidence="3" id="KW-1185">Reference proteome</keyword>
<sequence length="338" mass="38974">MSGKQLSGWERNKAENKRQENMRKEHEGSSEHGEFTKACLVQSNTLGKIDTKIHKYFEERDYWVNILRRVVVVIKFLTSGRLASRSTTEKFGTTNNENYLGSLELLAEFDPFLKTHFKTKGNPGKRRVSYMSSITCEEFIKLMAMGIREKFSSEIKNTKYISIVADSTPDISHTDQLTVVLRYVFENSSSVKRWEIMEKSLIRNKIADEPAQLMLKRLSTTIWSATALYNSYDTFKEALKVTVADTAQSPETKAESKGVLQKMLNLENGFILLFWKDFLIQFHKVSQFLQNQSTNVLIAIQLCESLISFVGNIRQKFDKYEEDGKILTKRCDYGLDTK</sequence>
<dbReference type="PANTHER" id="PTHR45749">
    <property type="match status" value="1"/>
</dbReference>
<feature type="compositionally biased region" description="Basic and acidic residues" evidence="1">
    <location>
        <begin position="10"/>
        <end position="33"/>
    </location>
</feature>
<evidence type="ECO:0008006" key="4">
    <source>
        <dbReference type="Google" id="ProtNLM"/>
    </source>
</evidence>
<organism evidence="2 3">
    <name type="scientific">Ignelater luminosus</name>
    <name type="common">Cucubano</name>
    <name type="synonym">Pyrophorus luminosus</name>
    <dbReference type="NCBI Taxonomy" id="2038154"/>
    <lineage>
        <taxon>Eukaryota</taxon>
        <taxon>Metazoa</taxon>
        <taxon>Ecdysozoa</taxon>
        <taxon>Arthropoda</taxon>
        <taxon>Hexapoda</taxon>
        <taxon>Insecta</taxon>
        <taxon>Pterygota</taxon>
        <taxon>Neoptera</taxon>
        <taxon>Endopterygota</taxon>
        <taxon>Coleoptera</taxon>
        <taxon>Polyphaga</taxon>
        <taxon>Elateriformia</taxon>
        <taxon>Elateroidea</taxon>
        <taxon>Elateridae</taxon>
        <taxon>Agrypninae</taxon>
        <taxon>Pyrophorini</taxon>
        <taxon>Ignelater</taxon>
    </lineage>
</organism>
<dbReference type="AlphaFoldDB" id="A0A8K0CMQ8"/>
<dbReference type="OrthoDB" id="6611207at2759"/>
<evidence type="ECO:0000313" key="3">
    <source>
        <dbReference type="Proteomes" id="UP000801492"/>
    </source>
</evidence>
<comment type="caution">
    <text evidence="2">The sequence shown here is derived from an EMBL/GenBank/DDBJ whole genome shotgun (WGS) entry which is preliminary data.</text>
</comment>
<evidence type="ECO:0000313" key="2">
    <source>
        <dbReference type="EMBL" id="KAF2887283.1"/>
    </source>
</evidence>
<accession>A0A8K0CMQ8</accession>
<proteinExistence type="predicted"/>
<protein>
    <recommendedName>
        <fullName evidence="4">DUF4371 domain-containing protein</fullName>
    </recommendedName>
</protein>
<dbReference type="EMBL" id="VTPC01084323">
    <property type="protein sequence ID" value="KAF2887283.1"/>
    <property type="molecule type" value="Genomic_DNA"/>
</dbReference>
<reference evidence="2" key="1">
    <citation type="submission" date="2019-08" db="EMBL/GenBank/DDBJ databases">
        <title>The genome of the North American firefly Photinus pyralis.</title>
        <authorList>
            <consortium name="Photinus pyralis genome working group"/>
            <person name="Fallon T.R."/>
            <person name="Sander Lower S.E."/>
            <person name="Weng J.-K."/>
        </authorList>
    </citation>
    <scope>NUCLEOTIDE SEQUENCE</scope>
    <source>
        <strain evidence="2">TRF0915ILg1</strain>
        <tissue evidence="2">Whole body</tissue>
    </source>
</reference>
<evidence type="ECO:0000256" key="1">
    <source>
        <dbReference type="SAM" id="MobiDB-lite"/>
    </source>
</evidence>
<dbReference type="PANTHER" id="PTHR45749:SF23">
    <property type="entry name" value="ZINC FINGER MYM-TYPE PROTEIN 1-LIKE"/>
    <property type="match status" value="1"/>
</dbReference>